<dbReference type="PROSITE" id="PS51257">
    <property type="entry name" value="PROKAR_LIPOPROTEIN"/>
    <property type="match status" value="1"/>
</dbReference>
<sequence length="263" mass="28878">MNRRLLLAAGCLALLAVTSGCLGIGTGPVGEETLDSDPAEPYEWESNRTAHITVQENTQFRAVMEINQSTIDLFRRDGLGGSNPLSVEAVRYRYPDGTVITGSELRERGGEVRETRDETVVELPPDAPENGTLAFTSGGTPKRFTLPTYVDGTYEVVLPADREIEFPIFGQVSPGNHEVVRDDRGRVRIVWAEPVTADTISVRYYLGRDLYIFAGVLGAIVLVGIGGLLYRRRQIERLRKRRLEVGGDTDTDTDTDDDPPGPG</sequence>
<reference evidence="2" key="1">
    <citation type="journal article" date="2014" name="Int. J. Syst. Evol. Microbiol.">
        <title>Complete genome sequence of Corynebacterium casei LMG S-19264T (=DSM 44701T), isolated from a smear-ripened cheese.</title>
        <authorList>
            <consortium name="US DOE Joint Genome Institute (JGI-PGF)"/>
            <person name="Walter F."/>
            <person name="Albersmeier A."/>
            <person name="Kalinowski J."/>
            <person name="Ruckert C."/>
        </authorList>
    </citation>
    <scope>NUCLEOTIDE SEQUENCE</scope>
    <source>
        <strain evidence="2">JCM 14359</strain>
    </source>
</reference>
<evidence type="ECO:0000256" key="1">
    <source>
        <dbReference type="SAM" id="Phobius"/>
    </source>
</evidence>
<dbReference type="RefSeq" id="WP_188787324.1">
    <property type="nucleotide sequence ID" value="NZ_BMOC01000013.1"/>
</dbReference>
<evidence type="ECO:0000313" key="3">
    <source>
        <dbReference type="Proteomes" id="UP000653099"/>
    </source>
</evidence>
<comment type="caution">
    <text evidence="2">The sequence shown here is derived from an EMBL/GenBank/DDBJ whole genome shotgun (WGS) entry which is preliminary data.</text>
</comment>
<keyword evidence="1" id="KW-1133">Transmembrane helix</keyword>
<reference evidence="2" key="2">
    <citation type="submission" date="2020-09" db="EMBL/GenBank/DDBJ databases">
        <authorList>
            <person name="Sun Q."/>
            <person name="Ohkuma M."/>
        </authorList>
    </citation>
    <scope>NUCLEOTIDE SEQUENCE</scope>
    <source>
        <strain evidence="2">JCM 14359</strain>
    </source>
</reference>
<dbReference type="Proteomes" id="UP000653099">
    <property type="component" value="Unassembled WGS sequence"/>
</dbReference>
<dbReference type="OrthoDB" id="312630at2157"/>
<keyword evidence="3" id="KW-1185">Reference proteome</keyword>
<evidence type="ECO:0000313" key="2">
    <source>
        <dbReference type="EMBL" id="GGJ10580.1"/>
    </source>
</evidence>
<dbReference type="InterPro" id="IPR043826">
    <property type="entry name" value="DUF5803"/>
</dbReference>
<dbReference type="EMBL" id="BMOC01000013">
    <property type="protein sequence ID" value="GGJ10580.1"/>
    <property type="molecule type" value="Genomic_DNA"/>
</dbReference>
<dbReference type="Pfam" id="PF19119">
    <property type="entry name" value="DUF5803"/>
    <property type="match status" value="1"/>
</dbReference>
<keyword evidence="1" id="KW-0472">Membrane</keyword>
<keyword evidence="1" id="KW-0812">Transmembrane</keyword>
<protein>
    <submittedName>
        <fullName evidence="2">Uncharacterized protein</fullName>
    </submittedName>
</protein>
<organism evidence="2 3">
    <name type="scientific">Halobellus salinus</name>
    <dbReference type="NCBI Taxonomy" id="931585"/>
    <lineage>
        <taxon>Archaea</taxon>
        <taxon>Methanobacteriati</taxon>
        <taxon>Methanobacteriota</taxon>
        <taxon>Stenosarchaea group</taxon>
        <taxon>Halobacteria</taxon>
        <taxon>Halobacteriales</taxon>
        <taxon>Haloferacaceae</taxon>
        <taxon>Halobellus</taxon>
    </lineage>
</organism>
<name>A0A830EQ38_9EURY</name>
<gene>
    <name evidence="2" type="ORF">GCM10008995_20540</name>
</gene>
<dbReference type="AlphaFoldDB" id="A0A830EQ38"/>
<proteinExistence type="predicted"/>
<feature type="transmembrane region" description="Helical" evidence="1">
    <location>
        <begin position="210"/>
        <end position="230"/>
    </location>
</feature>
<accession>A0A830EQ38</accession>